<evidence type="ECO:0000313" key="6">
    <source>
        <dbReference type="EMBL" id="MEV8465909.1"/>
    </source>
</evidence>
<comment type="similarity">
    <text evidence="1">Belongs to the peptidase C40 family.</text>
</comment>
<evidence type="ECO:0000259" key="5">
    <source>
        <dbReference type="PROSITE" id="PS51935"/>
    </source>
</evidence>
<evidence type="ECO:0000256" key="4">
    <source>
        <dbReference type="ARBA" id="ARBA00022807"/>
    </source>
</evidence>
<keyword evidence="2" id="KW-0645">Protease</keyword>
<dbReference type="SUPFAM" id="SSF54001">
    <property type="entry name" value="Cysteine proteinases"/>
    <property type="match status" value="1"/>
</dbReference>
<comment type="caution">
    <text evidence="6">The sequence shown here is derived from an EMBL/GenBank/DDBJ whole genome shotgun (WGS) entry which is preliminary data.</text>
</comment>
<dbReference type="PANTHER" id="PTHR47359">
    <property type="entry name" value="PEPTIDOGLYCAN DL-ENDOPEPTIDASE CWLO"/>
    <property type="match status" value="1"/>
</dbReference>
<dbReference type="Pfam" id="PF18348">
    <property type="entry name" value="SH3_16"/>
    <property type="match status" value="1"/>
</dbReference>
<sequence>MTQPARPALKTFQVAVPVADLLDRPGGTRSRQLLYGEAVQPLAEADGHILVRRVADGYRGAMRPEDLSQPVEPTHQVITLATHLYAAPDFKAPDVASLSFGARLTLTGTEGSFGQTHEGLYVPMVHVAKAHLRFSDPAGIAELFLGTPYLWGGNSRLGLDCSGLVQAACLACGLSCPGDSGEQARTAGQAVAETEPLQRNDLLFWKGHVALAVSDDRLIHANAHHMSVVYEPAEEAVRRIAAQGDGPVTARRRLAAAD</sequence>
<dbReference type="Proteomes" id="UP001553161">
    <property type="component" value="Unassembled WGS sequence"/>
</dbReference>
<keyword evidence="3" id="KW-0378">Hydrolase</keyword>
<dbReference type="EMBL" id="JBFBVU010000003">
    <property type="protein sequence ID" value="MEV8465909.1"/>
    <property type="molecule type" value="Genomic_DNA"/>
</dbReference>
<evidence type="ECO:0000256" key="3">
    <source>
        <dbReference type="ARBA" id="ARBA00022801"/>
    </source>
</evidence>
<dbReference type="InterPro" id="IPR051794">
    <property type="entry name" value="PG_Endopeptidase_C40"/>
</dbReference>
<dbReference type="InterPro" id="IPR041382">
    <property type="entry name" value="SH3_16"/>
</dbReference>
<dbReference type="Gene3D" id="3.90.1720.10">
    <property type="entry name" value="endopeptidase domain like (from Nostoc punctiforme)"/>
    <property type="match status" value="1"/>
</dbReference>
<keyword evidence="7" id="KW-1185">Reference proteome</keyword>
<dbReference type="InterPro" id="IPR000064">
    <property type="entry name" value="NLP_P60_dom"/>
</dbReference>
<keyword evidence="4" id="KW-0788">Thiol protease</keyword>
<dbReference type="PROSITE" id="PS51935">
    <property type="entry name" value="NLPC_P60"/>
    <property type="match status" value="1"/>
</dbReference>
<evidence type="ECO:0000256" key="1">
    <source>
        <dbReference type="ARBA" id="ARBA00007074"/>
    </source>
</evidence>
<dbReference type="InterPro" id="IPR038765">
    <property type="entry name" value="Papain-like_cys_pep_sf"/>
</dbReference>
<dbReference type="RefSeq" id="WP_366191715.1">
    <property type="nucleotide sequence ID" value="NZ_JBFBVU010000003.1"/>
</dbReference>
<reference evidence="6 7" key="1">
    <citation type="submission" date="2024-07" db="EMBL/GenBank/DDBJ databases">
        <authorList>
            <person name="Kang M."/>
        </authorList>
    </citation>
    <scope>NUCLEOTIDE SEQUENCE [LARGE SCALE GENOMIC DNA]</scope>
    <source>
        <strain evidence="6 7">DFM31</strain>
    </source>
</reference>
<name>A0ABV3L2W8_9RHOB</name>
<accession>A0ABV3L2W8</accession>
<organism evidence="6 7">
    <name type="scientific">Meridianimarinicoccus marinus</name>
    <dbReference type="NCBI Taxonomy" id="3231483"/>
    <lineage>
        <taxon>Bacteria</taxon>
        <taxon>Pseudomonadati</taxon>
        <taxon>Pseudomonadota</taxon>
        <taxon>Alphaproteobacteria</taxon>
        <taxon>Rhodobacterales</taxon>
        <taxon>Paracoccaceae</taxon>
        <taxon>Meridianimarinicoccus</taxon>
    </lineage>
</organism>
<evidence type="ECO:0000256" key="2">
    <source>
        <dbReference type="ARBA" id="ARBA00022670"/>
    </source>
</evidence>
<protein>
    <submittedName>
        <fullName evidence="6">NlpC/P60 family protein</fullName>
    </submittedName>
</protein>
<feature type="domain" description="NlpC/P60" evidence="5">
    <location>
        <begin position="131"/>
        <end position="255"/>
    </location>
</feature>
<dbReference type="Pfam" id="PF00877">
    <property type="entry name" value="NLPC_P60"/>
    <property type="match status" value="1"/>
</dbReference>
<evidence type="ECO:0000313" key="7">
    <source>
        <dbReference type="Proteomes" id="UP001553161"/>
    </source>
</evidence>
<dbReference type="PANTHER" id="PTHR47359:SF3">
    <property type="entry name" value="NLP_P60 DOMAIN-CONTAINING PROTEIN-RELATED"/>
    <property type="match status" value="1"/>
</dbReference>
<gene>
    <name evidence="6" type="ORF">AB0T83_03825</name>
</gene>
<proteinExistence type="inferred from homology"/>